<evidence type="ECO:0000313" key="3">
    <source>
        <dbReference type="Proteomes" id="UP000178943"/>
    </source>
</evidence>
<dbReference type="PANTHER" id="PTHR43265:SF1">
    <property type="entry name" value="ESTERASE ESTD"/>
    <property type="match status" value="1"/>
</dbReference>
<dbReference type="InterPro" id="IPR000073">
    <property type="entry name" value="AB_hydrolase_1"/>
</dbReference>
<evidence type="ECO:0000313" key="2">
    <source>
        <dbReference type="EMBL" id="OGF66654.1"/>
    </source>
</evidence>
<organism evidence="2 3">
    <name type="scientific">Candidatus Fischerbacteria bacterium RBG_13_37_8</name>
    <dbReference type="NCBI Taxonomy" id="1817863"/>
    <lineage>
        <taxon>Bacteria</taxon>
        <taxon>Candidatus Fischeribacteriota</taxon>
    </lineage>
</organism>
<dbReference type="STRING" id="1817863.A2Y62_20100"/>
<dbReference type="InterPro" id="IPR053145">
    <property type="entry name" value="AB_hydrolase_Est10"/>
</dbReference>
<dbReference type="Proteomes" id="UP000178943">
    <property type="component" value="Unassembled WGS sequence"/>
</dbReference>
<reference evidence="2 3" key="1">
    <citation type="journal article" date="2016" name="Nat. Commun.">
        <title>Thousands of microbial genomes shed light on interconnected biogeochemical processes in an aquifer system.</title>
        <authorList>
            <person name="Anantharaman K."/>
            <person name="Brown C.T."/>
            <person name="Hug L.A."/>
            <person name="Sharon I."/>
            <person name="Castelle C.J."/>
            <person name="Probst A.J."/>
            <person name="Thomas B.C."/>
            <person name="Singh A."/>
            <person name="Wilkins M.J."/>
            <person name="Karaoz U."/>
            <person name="Brodie E.L."/>
            <person name="Williams K.H."/>
            <person name="Hubbard S.S."/>
            <person name="Banfield J.F."/>
        </authorList>
    </citation>
    <scope>NUCLEOTIDE SEQUENCE [LARGE SCALE GENOMIC DNA]</scope>
</reference>
<evidence type="ECO:0000259" key="1">
    <source>
        <dbReference type="Pfam" id="PF12146"/>
    </source>
</evidence>
<gene>
    <name evidence="2" type="ORF">A2Y62_20100</name>
</gene>
<accession>A0A1F5VT84</accession>
<dbReference type="PANTHER" id="PTHR43265">
    <property type="entry name" value="ESTERASE ESTD"/>
    <property type="match status" value="1"/>
</dbReference>
<dbReference type="PRINTS" id="PR00111">
    <property type="entry name" value="ABHYDROLASE"/>
</dbReference>
<sequence length="291" mass="33447">MKIIIAAIIFLICFLFSFNAYYYDEEPYKVDNIVFKSNGYNLKGNIYLPELNNQGKAIILSHGFYRIARKHYLYKEMAERLARKGYIVISFDYRGFGQSQGPTEVKTTADLDFISDARNALDLLLKRIPEIREVIIIGHSFGAGIAMKFGVEDSRINKIICISPGRRSYELFFGPHPVLGISWIQLKINQEMKIKTKVPLDVIRRIFLPITIDEFQEISFKKPVFFIDGSHEPLKDQVFLRDYAADITAPHHEYVTIPGARHNFGVAAAVHVYDSSILQQLVDVIDYWINT</sequence>
<dbReference type="InterPro" id="IPR029058">
    <property type="entry name" value="AB_hydrolase_fold"/>
</dbReference>
<dbReference type="Gene3D" id="3.40.50.1820">
    <property type="entry name" value="alpha/beta hydrolase"/>
    <property type="match status" value="1"/>
</dbReference>
<dbReference type="GO" id="GO:0052689">
    <property type="term" value="F:carboxylic ester hydrolase activity"/>
    <property type="evidence" value="ECO:0007669"/>
    <property type="project" value="TreeGrafter"/>
</dbReference>
<comment type="caution">
    <text evidence="2">The sequence shown here is derived from an EMBL/GenBank/DDBJ whole genome shotgun (WGS) entry which is preliminary data.</text>
</comment>
<dbReference type="EMBL" id="MFGW01000086">
    <property type="protein sequence ID" value="OGF66654.1"/>
    <property type="molecule type" value="Genomic_DNA"/>
</dbReference>
<feature type="domain" description="Serine aminopeptidase S33" evidence="1">
    <location>
        <begin position="56"/>
        <end position="198"/>
    </location>
</feature>
<dbReference type="Pfam" id="PF12146">
    <property type="entry name" value="Hydrolase_4"/>
    <property type="match status" value="1"/>
</dbReference>
<dbReference type="InterPro" id="IPR022742">
    <property type="entry name" value="Hydrolase_4"/>
</dbReference>
<name>A0A1F5VT84_9BACT</name>
<proteinExistence type="predicted"/>
<protein>
    <recommendedName>
        <fullName evidence="1">Serine aminopeptidase S33 domain-containing protein</fullName>
    </recommendedName>
</protein>
<dbReference type="AlphaFoldDB" id="A0A1F5VT84"/>
<dbReference type="SUPFAM" id="SSF53474">
    <property type="entry name" value="alpha/beta-Hydrolases"/>
    <property type="match status" value="1"/>
</dbReference>